<accession>U5EP73</accession>
<evidence type="ECO:0000256" key="1">
    <source>
        <dbReference type="SAM" id="SignalP"/>
    </source>
</evidence>
<organism evidence="2">
    <name type="scientific">Corethrella appendiculata</name>
    <dbReference type="NCBI Taxonomy" id="1370023"/>
    <lineage>
        <taxon>Eukaryota</taxon>
        <taxon>Metazoa</taxon>
        <taxon>Ecdysozoa</taxon>
        <taxon>Arthropoda</taxon>
        <taxon>Hexapoda</taxon>
        <taxon>Insecta</taxon>
        <taxon>Pterygota</taxon>
        <taxon>Neoptera</taxon>
        <taxon>Endopterygota</taxon>
        <taxon>Diptera</taxon>
        <taxon>Nematocera</taxon>
        <taxon>Culicoidea</taxon>
        <taxon>Chaoboridae</taxon>
        <taxon>Corethrella</taxon>
    </lineage>
</organism>
<sequence length="650" mass="75851">MKRIQTILFLLIISLISYGNCVNKIKGSTNIDQLRHSYLETVEKPAWNLVNQIQDNDNNEISKLNEQRLNILEKIIELYSDFALKTLNTKYKYDEFDYLILKRFYEWQLLEKDLISIHTLFDAFRQYLQHQHSISMNDMDFELASIDIAETVLKDPHWPTNDTLKQIETIMLKQGLYYKAVTEAKSTICTYRQSAQQILYQLYNAVSITELKGYSMMQFSWMLLKTYGKGNFTKESELMRNNFEDRIEKTQAILQKVMERSDRDIWRCDPNKFIENENYLQITRLLQGYIENEVDMNSDSTCRENCGAYPVADIHGCYQDLYCAKQPKCTGKLYDCMYEDSDMWICPASSKSNRRYEYIEYENGKVFGNKKDANYCPRGTTKVDSWWRWLFWHCSYCFCLCDMQGELSDRYINMREYVSDIQNNRVVTGIRFVKRNRIIHLQVQQGELLPRGMINLSTLEWVNVSDYRLLDRNIRNDIDYHTLTRDSRTLDLDDITAPDSHVVTGVRFRLLGSNLNLEVRITEIDFAQGLLINKATSVWLSNDATEASHQKRTEVKLVRPNIPTKSISASLPNSEPNQYIKFQASDRETDASQTTVPFIDSQPCTSITPTPLSGVGLMHKGLKLYGGFITPKIITYNLTPHIQKPEPANK</sequence>
<reference evidence="2" key="1">
    <citation type="journal article" date="2014" name="Insect Biochem. Mol. Biol.">
        <title>An insight into the sialome of the frog biting fly, Corethrella appendiculata.</title>
        <authorList>
            <person name="Ribeiro J.M.C."/>
            <person name="Chagas A.C."/>
            <person name="Pham V.M."/>
            <person name="Lounibos L.P."/>
            <person name="Calvo E."/>
        </authorList>
    </citation>
    <scope>NUCLEOTIDE SEQUENCE</scope>
    <source>
        <tissue evidence="2">Salivary glands</tissue>
    </source>
</reference>
<protein>
    <submittedName>
        <fullName evidence="2">Putative secreted protein</fullName>
    </submittedName>
</protein>
<evidence type="ECO:0000313" key="2">
    <source>
        <dbReference type="EMBL" id="JAB55036.1"/>
    </source>
</evidence>
<dbReference type="AlphaFoldDB" id="U5EP73"/>
<dbReference type="PANTHER" id="PTHR47890:SF1">
    <property type="entry name" value="LD24308P"/>
    <property type="match status" value="1"/>
</dbReference>
<name>U5EP73_9DIPT</name>
<feature type="signal peptide" evidence="1">
    <location>
        <begin position="1"/>
        <end position="21"/>
    </location>
</feature>
<dbReference type="PANTHER" id="PTHR47890">
    <property type="entry name" value="LD24308P"/>
    <property type="match status" value="1"/>
</dbReference>
<dbReference type="EMBL" id="GANO01004835">
    <property type="protein sequence ID" value="JAB55036.1"/>
    <property type="molecule type" value="mRNA"/>
</dbReference>
<feature type="chain" id="PRO_5004659508" evidence="1">
    <location>
        <begin position="22"/>
        <end position="650"/>
    </location>
</feature>
<proteinExistence type="evidence at transcript level"/>
<dbReference type="Pfam" id="PF16061">
    <property type="entry name" value="DUF4803"/>
    <property type="match status" value="1"/>
</dbReference>
<keyword evidence="1" id="KW-0732">Signal</keyword>
<dbReference type="InterPro" id="IPR032062">
    <property type="entry name" value="DUF4803"/>
</dbReference>